<gene>
    <name evidence="3" type="ORF">EV132_13826</name>
</gene>
<keyword evidence="2" id="KW-1133">Transmembrane helix</keyword>
<feature type="region of interest" description="Disordered" evidence="1">
    <location>
        <begin position="1"/>
        <end position="24"/>
    </location>
</feature>
<sequence>MSSDHSRSLDTSGRLPPPGTIQSVSETDLRHRLKRNRALATSLLVTMGALFLATHFVTNPGFLVRLLAAAAEAGIVGGLADWFAVTALFRHPLGLPIPHTAIIPSSQERIGRSLGRFLERHFLTEEVLVRKLRDAHAAKRFSSWLASPETAPILADAAAAALPYVVRTLNNNDLQEFARRTLGEQVQQADIAPVMGRAIHIMTASGETDVLFERAIGIAAQWMEENREQIFHLVRERSRWWIPRTVDRKVANAIVTGSIELLNNLREPESEVRLKFREALFHLIDELINSPEQREQINAFKSRIIEHPEVQAWVAAVWHETSRVMLEDLSRPDSKARMALERICLLVGRTLATDEAMLKHIDALLEKLAVYLISWRHEISAFVDEVVRSWDSATLVDRLELVVGSDLQYIRMNGTIVGAFAGCFIFLASQLLV</sequence>
<evidence type="ECO:0000256" key="2">
    <source>
        <dbReference type="SAM" id="Phobius"/>
    </source>
</evidence>
<dbReference type="InterPro" id="IPR007383">
    <property type="entry name" value="DUF445"/>
</dbReference>
<dbReference type="Pfam" id="PF04286">
    <property type="entry name" value="DUF445"/>
    <property type="match status" value="1"/>
</dbReference>
<comment type="caution">
    <text evidence="3">The sequence shown here is derived from an EMBL/GenBank/DDBJ whole genome shotgun (WGS) entry which is preliminary data.</text>
</comment>
<reference evidence="3 4" key="1">
    <citation type="submission" date="2019-03" db="EMBL/GenBank/DDBJ databases">
        <title>Genomic Encyclopedia of Type Strains, Phase IV (KMG-V): Genome sequencing to study the core and pangenomes of soil and plant-associated prokaryotes.</title>
        <authorList>
            <person name="Whitman W."/>
        </authorList>
    </citation>
    <scope>NUCLEOTIDE SEQUENCE [LARGE SCALE GENOMIC DNA]</scope>
    <source>
        <strain evidence="3 4">Hc14</strain>
    </source>
</reference>
<dbReference type="EMBL" id="SMBH01000038">
    <property type="protein sequence ID" value="TCU04844.1"/>
    <property type="molecule type" value="Genomic_DNA"/>
</dbReference>
<name>A0A4R3PQU6_RHISU</name>
<evidence type="ECO:0000256" key="1">
    <source>
        <dbReference type="SAM" id="MobiDB-lite"/>
    </source>
</evidence>
<proteinExistence type="predicted"/>
<accession>A0A4R3PQU6</accession>
<evidence type="ECO:0000313" key="3">
    <source>
        <dbReference type="EMBL" id="TCU04844.1"/>
    </source>
</evidence>
<dbReference type="OrthoDB" id="9769590at2"/>
<dbReference type="GO" id="GO:0005886">
    <property type="term" value="C:plasma membrane"/>
    <property type="evidence" value="ECO:0007669"/>
    <property type="project" value="TreeGrafter"/>
</dbReference>
<protein>
    <submittedName>
        <fullName evidence="3">Uncharacterized membrane-anchored protein YjiN (DUF445 family)</fullName>
    </submittedName>
</protein>
<dbReference type="PANTHER" id="PTHR38442">
    <property type="entry name" value="INNER MEMBRANE PROTEIN-RELATED"/>
    <property type="match status" value="1"/>
</dbReference>
<dbReference type="AlphaFoldDB" id="A0A4R3PQU6"/>
<dbReference type="PANTHER" id="PTHR38442:SF1">
    <property type="entry name" value="INNER MEMBRANE PROTEIN"/>
    <property type="match status" value="1"/>
</dbReference>
<keyword evidence="2" id="KW-0472">Membrane</keyword>
<evidence type="ECO:0000313" key="4">
    <source>
        <dbReference type="Proteomes" id="UP000294576"/>
    </source>
</evidence>
<keyword evidence="2" id="KW-0812">Transmembrane</keyword>
<dbReference type="Proteomes" id="UP000294576">
    <property type="component" value="Unassembled WGS sequence"/>
</dbReference>
<organism evidence="3 4">
    <name type="scientific">Rhizobium sullae</name>
    <name type="common">Rhizobium hedysari</name>
    <dbReference type="NCBI Taxonomy" id="50338"/>
    <lineage>
        <taxon>Bacteria</taxon>
        <taxon>Pseudomonadati</taxon>
        <taxon>Pseudomonadota</taxon>
        <taxon>Alphaproteobacteria</taxon>
        <taxon>Hyphomicrobiales</taxon>
        <taxon>Rhizobiaceae</taxon>
        <taxon>Rhizobium/Agrobacterium group</taxon>
        <taxon>Rhizobium</taxon>
    </lineage>
</organism>
<feature type="transmembrane region" description="Helical" evidence="2">
    <location>
        <begin position="38"/>
        <end position="57"/>
    </location>
</feature>